<evidence type="ECO:0000256" key="2">
    <source>
        <dbReference type="ARBA" id="ARBA00007937"/>
    </source>
</evidence>
<accession>A0A8J5H562</accession>
<feature type="domain" description="Phospholipid/glycerol acyltransferase" evidence="9">
    <location>
        <begin position="399"/>
        <end position="501"/>
    </location>
</feature>
<keyword evidence="6 8" id="KW-0472">Membrane</keyword>
<dbReference type="AlphaFoldDB" id="A0A8J5H562"/>
<dbReference type="SUPFAM" id="SSF69593">
    <property type="entry name" value="Glycerol-3-phosphate (1)-acyltransferase"/>
    <property type="match status" value="1"/>
</dbReference>
<comment type="subcellular location">
    <subcellularLocation>
        <location evidence="1">Membrane</location>
        <topology evidence="1">Multi-pass membrane protein</topology>
    </subcellularLocation>
</comment>
<dbReference type="GO" id="GO:0090447">
    <property type="term" value="F:glycerol-3-phosphate 2-O-acyltransferase activity"/>
    <property type="evidence" value="ECO:0007669"/>
    <property type="project" value="TreeGrafter"/>
</dbReference>
<dbReference type="PANTHER" id="PTHR15486">
    <property type="entry name" value="ANCIENT UBIQUITOUS PROTEIN"/>
    <property type="match status" value="1"/>
</dbReference>
<dbReference type="Pfam" id="PF23270">
    <property type="entry name" value="HAD_RAM2_N"/>
    <property type="match status" value="1"/>
</dbReference>
<dbReference type="GO" id="GO:0010143">
    <property type="term" value="P:cutin biosynthetic process"/>
    <property type="evidence" value="ECO:0007669"/>
    <property type="project" value="TreeGrafter"/>
</dbReference>
<organism evidence="10 11">
    <name type="scientific">Zingiber officinale</name>
    <name type="common">Ginger</name>
    <name type="synonym">Amomum zingiber</name>
    <dbReference type="NCBI Taxonomy" id="94328"/>
    <lineage>
        <taxon>Eukaryota</taxon>
        <taxon>Viridiplantae</taxon>
        <taxon>Streptophyta</taxon>
        <taxon>Embryophyta</taxon>
        <taxon>Tracheophyta</taxon>
        <taxon>Spermatophyta</taxon>
        <taxon>Magnoliopsida</taxon>
        <taxon>Liliopsida</taxon>
        <taxon>Zingiberales</taxon>
        <taxon>Zingiberaceae</taxon>
        <taxon>Zingiber</taxon>
    </lineage>
</organism>
<evidence type="ECO:0000256" key="3">
    <source>
        <dbReference type="ARBA" id="ARBA00022679"/>
    </source>
</evidence>
<evidence type="ECO:0000256" key="6">
    <source>
        <dbReference type="ARBA" id="ARBA00023136"/>
    </source>
</evidence>
<dbReference type="Pfam" id="PF01553">
    <property type="entry name" value="Acyltransferase"/>
    <property type="match status" value="1"/>
</dbReference>
<name>A0A8J5H562_ZINOF</name>
<comment type="similarity">
    <text evidence="2">Belongs to the GPAT/DAPAT family.</text>
</comment>
<dbReference type="SMART" id="SM00563">
    <property type="entry name" value="PlsC"/>
    <property type="match status" value="1"/>
</dbReference>
<feature type="transmembrane region" description="Helical" evidence="8">
    <location>
        <begin position="353"/>
        <end position="374"/>
    </location>
</feature>
<dbReference type="PANTHER" id="PTHR15486:SF62">
    <property type="entry name" value="GLYCEROL-3-PHOSPHATE ACYLTRANSFERASE 2-RELATED"/>
    <property type="match status" value="1"/>
</dbReference>
<evidence type="ECO:0000256" key="8">
    <source>
        <dbReference type="SAM" id="Phobius"/>
    </source>
</evidence>
<evidence type="ECO:0000256" key="1">
    <source>
        <dbReference type="ARBA" id="ARBA00004141"/>
    </source>
</evidence>
<dbReference type="GO" id="GO:0016791">
    <property type="term" value="F:phosphatase activity"/>
    <property type="evidence" value="ECO:0007669"/>
    <property type="project" value="TreeGrafter"/>
</dbReference>
<keyword evidence="3" id="KW-0808">Transferase</keyword>
<keyword evidence="5 8" id="KW-1133">Transmembrane helix</keyword>
<feature type="compositionally biased region" description="Polar residues" evidence="7">
    <location>
        <begin position="1"/>
        <end position="11"/>
    </location>
</feature>
<proteinExistence type="inferred from homology"/>
<dbReference type="InterPro" id="IPR056462">
    <property type="entry name" value="HAD_RAM2/GPAT1-8"/>
</dbReference>
<dbReference type="InterPro" id="IPR002123">
    <property type="entry name" value="Plipid/glycerol_acylTrfase"/>
</dbReference>
<evidence type="ECO:0000313" key="10">
    <source>
        <dbReference type="EMBL" id="KAG6516778.1"/>
    </source>
</evidence>
<feature type="region of interest" description="Disordered" evidence="7">
    <location>
        <begin position="1"/>
        <end position="31"/>
    </location>
</feature>
<sequence length="592" mass="66114">MALMLPSQSIHPSPKCMASKPPTVGHSQRRNNEGSAFQNFHRILALHSAHYRTISGVSINSEVKKAAAKPRSSTNMTSKTFKSLHLFYRFLARRLRAFHANHGKAQRYPPTEKLRDQTVVFDVEEAVLRDRSTFPYFMLVAVESGGLMRAMLLLILYPAICCLGKEAALRMMAMVTFCGLREKGMRAGRAVLPKFLMEDVGEEGWEVVSKAKRRVAVSCMPTVMVEPFAKEYLGAEKVVAREMRVVAGYYTGWMKSAEEELPVAAWFGKEKQRKEAVVGLGGSGSFGIHRNVFAHCEEVYFVSTAEKRRWRALQPCKYPKPVVFHDGRLAFKPVASSAAAMFFWLPFGLPLAVIRAVVFILLPYALSVPLVAFLGMHNRVIISSSPSSGEPVSLDSHARLFICNHRTLLDPLCISAAIGRPVTAVTYSISRVTEWISPIRTVRLTRNRDEDLRLMRDLVDRGETLVVCPEGTTCREPYLLRFSPLFAEVNADVAPVAIETAVSMFYGTSTTGRLKSLDPLYFLLNPIPSYALEFKDRVFTGTIAGRECSSRDMANHLQTEIGRLLGFECTAFTRKDKYGMLAGNEGFAEVKK</sequence>
<comment type="caution">
    <text evidence="10">The sequence shown here is derived from an EMBL/GenBank/DDBJ whole genome shotgun (WGS) entry which is preliminary data.</text>
</comment>
<dbReference type="GO" id="GO:0016020">
    <property type="term" value="C:membrane"/>
    <property type="evidence" value="ECO:0007669"/>
    <property type="project" value="UniProtKB-SubCell"/>
</dbReference>
<dbReference type="Proteomes" id="UP000734854">
    <property type="component" value="Unassembled WGS sequence"/>
</dbReference>
<evidence type="ECO:0000256" key="5">
    <source>
        <dbReference type="ARBA" id="ARBA00022989"/>
    </source>
</evidence>
<reference evidence="10 11" key="1">
    <citation type="submission" date="2020-08" db="EMBL/GenBank/DDBJ databases">
        <title>Plant Genome Project.</title>
        <authorList>
            <person name="Zhang R.-G."/>
        </authorList>
    </citation>
    <scope>NUCLEOTIDE SEQUENCE [LARGE SCALE GENOMIC DNA]</scope>
    <source>
        <tissue evidence="10">Rhizome</tissue>
    </source>
</reference>
<evidence type="ECO:0000256" key="4">
    <source>
        <dbReference type="ARBA" id="ARBA00022692"/>
    </source>
</evidence>
<evidence type="ECO:0000313" key="11">
    <source>
        <dbReference type="Proteomes" id="UP000734854"/>
    </source>
</evidence>
<evidence type="ECO:0000256" key="7">
    <source>
        <dbReference type="SAM" id="MobiDB-lite"/>
    </source>
</evidence>
<keyword evidence="4 8" id="KW-0812">Transmembrane</keyword>
<gene>
    <name evidence="10" type="ORF">ZIOFF_027256</name>
</gene>
<evidence type="ECO:0000259" key="9">
    <source>
        <dbReference type="SMART" id="SM00563"/>
    </source>
</evidence>
<keyword evidence="11" id="KW-1185">Reference proteome</keyword>
<protein>
    <recommendedName>
        <fullName evidence="9">Phospholipid/glycerol acyltransferase domain-containing protein</fullName>
    </recommendedName>
</protein>
<dbReference type="EMBL" id="JACMSC010000007">
    <property type="protein sequence ID" value="KAG6516778.1"/>
    <property type="molecule type" value="Genomic_DNA"/>
</dbReference>